<dbReference type="CDD" id="cd00180">
    <property type="entry name" value="PKc"/>
    <property type="match status" value="1"/>
</dbReference>
<evidence type="ECO:0000256" key="4">
    <source>
        <dbReference type="ARBA" id="ARBA00022679"/>
    </source>
</evidence>
<dbReference type="Pfam" id="PF00069">
    <property type="entry name" value="Pkinase"/>
    <property type="match status" value="1"/>
</dbReference>
<dbReference type="RefSeq" id="XP_002672615.1">
    <property type="nucleotide sequence ID" value="XM_002672569.1"/>
</dbReference>
<dbReference type="EC" id="2.7.11.1" evidence="2"/>
<dbReference type="GO" id="GO:0005524">
    <property type="term" value="F:ATP binding"/>
    <property type="evidence" value="ECO:0007669"/>
    <property type="project" value="UniProtKB-UniRule"/>
</dbReference>
<dbReference type="AlphaFoldDB" id="D2VTJ4"/>
<dbReference type="Proteomes" id="UP000006671">
    <property type="component" value="Unassembled WGS sequence"/>
</dbReference>
<dbReference type="SUPFAM" id="SSF56112">
    <property type="entry name" value="Protein kinase-like (PK-like)"/>
    <property type="match status" value="1"/>
</dbReference>
<keyword evidence="7 10" id="KW-0067">ATP-binding</keyword>
<name>D2VTJ4_NAEGR</name>
<evidence type="ECO:0000256" key="11">
    <source>
        <dbReference type="RuleBase" id="RU000304"/>
    </source>
</evidence>
<keyword evidence="6" id="KW-0418">Kinase</keyword>
<dbReference type="PANTHER" id="PTHR43671">
    <property type="entry name" value="SERINE/THREONINE-PROTEIN KINASE NEK"/>
    <property type="match status" value="1"/>
</dbReference>
<dbReference type="OrthoDB" id="248923at2759"/>
<evidence type="ECO:0000259" key="12">
    <source>
        <dbReference type="PROSITE" id="PS50011"/>
    </source>
</evidence>
<dbReference type="SMART" id="SM00220">
    <property type="entry name" value="S_TKc"/>
    <property type="match status" value="1"/>
</dbReference>
<dbReference type="GO" id="GO:0004674">
    <property type="term" value="F:protein serine/threonine kinase activity"/>
    <property type="evidence" value="ECO:0007669"/>
    <property type="project" value="UniProtKB-KW"/>
</dbReference>
<keyword evidence="4" id="KW-0808">Transferase</keyword>
<dbReference type="PANTHER" id="PTHR43671:SF98">
    <property type="entry name" value="SERINE_THREONINE-PROTEIN KINASE NEK11"/>
    <property type="match status" value="1"/>
</dbReference>
<keyword evidence="14" id="KW-1185">Reference proteome</keyword>
<evidence type="ECO:0000313" key="14">
    <source>
        <dbReference type="Proteomes" id="UP000006671"/>
    </source>
</evidence>
<organism evidence="14">
    <name type="scientific">Naegleria gruberi</name>
    <name type="common">Amoeba</name>
    <dbReference type="NCBI Taxonomy" id="5762"/>
    <lineage>
        <taxon>Eukaryota</taxon>
        <taxon>Discoba</taxon>
        <taxon>Heterolobosea</taxon>
        <taxon>Tetramitia</taxon>
        <taxon>Eutetramitia</taxon>
        <taxon>Vahlkampfiidae</taxon>
        <taxon>Naegleria</taxon>
    </lineage>
</organism>
<feature type="domain" description="Protein kinase" evidence="12">
    <location>
        <begin position="11"/>
        <end position="234"/>
    </location>
</feature>
<evidence type="ECO:0000256" key="5">
    <source>
        <dbReference type="ARBA" id="ARBA00022741"/>
    </source>
</evidence>
<proteinExistence type="inferred from homology"/>
<protein>
    <recommendedName>
        <fullName evidence="2">non-specific serine/threonine protein kinase</fullName>
        <ecNumber evidence="2">2.7.11.1</ecNumber>
    </recommendedName>
</protein>
<comment type="similarity">
    <text evidence="1">Belongs to the protein kinase superfamily. NEK Ser/Thr protein kinase family. NIMA subfamily.</text>
</comment>
<sequence>MRMGIFLPENISLVKRIGEGAYGSVYRIGKDKVLKIAKDGEAIKKFDHPLLLSIERLFWYEAEKLLLIVSPYYELGHLRGQFTLGQYWSILCNLTNALKYLHSQQVVHRDIKPANILVEKKDKFEVKVVLADFGLAKSFDSCSAGSVGTTYFVAPELMKGYDGEHSARRRVANEKSDIFSLGKTISVLILNDKPEDLEFKKGNSLTELLNRMMKYKPENRPSTDEIISICEMEISKLSETDYNAIFKLSDNDIEIFDEMSFYTESSLSDGLLKMLISGESSQSQSAVKHSYTFDLHDDGVVNAKKIIHIKCTPEARLAIESIYLRIYNTKFNTGLIDVTNCLSKSVREISNDNEKKYAISGSQKQYLIPAKSKYQNEKGKDTIELYINNRDEHVASANYVAKNNKNN</sequence>
<dbReference type="InParanoid" id="D2VTJ4"/>
<dbReference type="InterPro" id="IPR011009">
    <property type="entry name" value="Kinase-like_dom_sf"/>
</dbReference>
<dbReference type="STRING" id="5762.D2VTJ4"/>
<evidence type="ECO:0000256" key="1">
    <source>
        <dbReference type="ARBA" id="ARBA00010886"/>
    </source>
</evidence>
<dbReference type="PROSITE" id="PS00108">
    <property type="entry name" value="PROTEIN_KINASE_ST"/>
    <property type="match status" value="1"/>
</dbReference>
<comment type="catalytic activity">
    <reaction evidence="9">
        <text>L-seryl-[protein] + ATP = O-phospho-L-seryl-[protein] + ADP + H(+)</text>
        <dbReference type="Rhea" id="RHEA:17989"/>
        <dbReference type="Rhea" id="RHEA-COMP:9863"/>
        <dbReference type="Rhea" id="RHEA-COMP:11604"/>
        <dbReference type="ChEBI" id="CHEBI:15378"/>
        <dbReference type="ChEBI" id="CHEBI:29999"/>
        <dbReference type="ChEBI" id="CHEBI:30616"/>
        <dbReference type="ChEBI" id="CHEBI:83421"/>
        <dbReference type="ChEBI" id="CHEBI:456216"/>
        <dbReference type="EC" id="2.7.11.1"/>
    </reaction>
</comment>
<evidence type="ECO:0000256" key="3">
    <source>
        <dbReference type="ARBA" id="ARBA00022527"/>
    </source>
</evidence>
<dbReference type="eggNOG" id="KOG0032">
    <property type="taxonomic scope" value="Eukaryota"/>
</dbReference>
<feature type="binding site" evidence="10">
    <location>
        <position position="45"/>
    </location>
    <ligand>
        <name>ATP</name>
        <dbReference type="ChEBI" id="CHEBI:30616"/>
    </ligand>
</feature>
<evidence type="ECO:0000256" key="10">
    <source>
        <dbReference type="PROSITE-ProRule" id="PRU10141"/>
    </source>
</evidence>
<dbReference type="InterPro" id="IPR017441">
    <property type="entry name" value="Protein_kinase_ATP_BS"/>
</dbReference>
<accession>D2VTJ4</accession>
<dbReference type="InterPro" id="IPR050660">
    <property type="entry name" value="NEK_Ser/Thr_kinase"/>
</dbReference>
<dbReference type="GeneID" id="8854354"/>
<dbReference type="PROSITE" id="PS50011">
    <property type="entry name" value="PROTEIN_KINASE_DOM"/>
    <property type="match status" value="1"/>
</dbReference>
<dbReference type="EMBL" id="GG738896">
    <property type="protein sequence ID" value="EFC39871.1"/>
    <property type="molecule type" value="Genomic_DNA"/>
</dbReference>
<keyword evidence="3 11" id="KW-0723">Serine/threonine-protein kinase</keyword>
<evidence type="ECO:0000256" key="9">
    <source>
        <dbReference type="ARBA" id="ARBA00048679"/>
    </source>
</evidence>
<evidence type="ECO:0000256" key="7">
    <source>
        <dbReference type="ARBA" id="ARBA00022840"/>
    </source>
</evidence>
<gene>
    <name evidence="13" type="ORF">NAEGRDRAFT_72323</name>
</gene>
<dbReference type="PROSITE" id="PS00107">
    <property type="entry name" value="PROTEIN_KINASE_ATP"/>
    <property type="match status" value="1"/>
</dbReference>
<evidence type="ECO:0000313" key="13">
    <source>
        <dbReference type="EMBL" id="EFC39871.1"/>
    </source>
</evidence>
<evidence type="ECO:0000256" key="2">
    <source>
        <dbReference type="ARBA" id="ARBA00012513"/>
    </source>
</evidence>
<dbReference type="InterPro" id="IPR008271">
    <property type="entry name" value="Ser/Thr_kinase_AS"/>
</dbReference>
<dbReference type="Gene3D" id="1.10.510.10">
    <property type="entry name" value="Transferase(Phosphotransferase) domain 1"/>
    <property type="match status" value="1"/>
</dbReference>
<dbReference type="VEuPathDB" id="AmoebaDB:NAEGRDRAFT_72323"/>
<keyword evidence="5 10" id="KW-0547">Nucleotide-binding</keyword>
<evidence type="ECO:0000256" key="6">
    <source>
        <dbReference type="ARBA" id="ARBA00022777"/>
    </source>
</evidence>
<evidence type="ECO:0000256" key="8">
    <source>
        <dbReference type="ARBA" id="ARBA00047899"/>
    </source>
</evidence>
<dbReference type="InterPro" id="IPR000719">
    <property type="entry name" value="Prot_kinase_dom"/>
</dbReference>
<comment type="catalytic activity">
    <reaction evidence="8">
        <text>L-threonyl-[protein] + ATP = O-phospho-L-threonyl-[protein] + ADP + H(+)</text>
        <dbReference type="Rhea" id="RHEA:46608"/>
        <dbReference type="Rhea" id="RHEA-COMP:11060"/>
        <dbReference type="Rhea" id="RHEA-COMP:11605"/>
        <dbReference type="ChEBI" id="CHEBI:15378"/>
        <dbReference type="ChEBI" id="CHEBI:30013"/>
        <dbReference type="ChEBI" id="CHEBI:30616"/>
        <dbReference type="ChEBI" id="CHEBI:61977"/>
        <dbReference type="ChEBI" id="CHEBI:456216"/>
        <dbReference type="EC" id="2.7.11.1"/>
    </reaction>
</comment>
<reference evidence="13 14" key="1">
    <citation type="journal article" date="2010" name="Cell">
        <title>The genome of Naegleria gruberi illuminates early eukaryotic versatility.</title>
        <authorList>
            <person name="Fritz-Laylin L.K."/>
            <person name="Prochnik S.E."/>
            <person name="Ginger M.L."/>
            <person name="Dacks J.B."/>
            <person name="Carpenter M.L."/>
            <person name="Field M.C."/>
            <person name="Kuo A."/>
            <person name="Paredez A."/>
            <person name="Chapman J."/>
            <person name="Pham J."/>
            <person name="Shu S."/>
            <person name="Neupane R."/>
            <person name="Cipriano M."/>
            <person name="Mancuso J."/>
            <person name="Tu H."/>
            <person name="Salamov A."/>
            <person name="Lindquist E."/>
            <person name="Shapiro H."/>
            <person name="Lucas S."/>
            <person name="Grigoriev I.V."/>
            <person name="Cande W.Z."/>
            <person name="Fulton C."/>
            <person name="Rokhsar D.S."/>
            <person name="Dawson S.C."/>
        </authorList>
    </citation>
    <scope>NUCLEOTIDE SEQUENCE [LARGE SCALE GENOMIC DNA]</scope>
    <source>
        <strain evidence="13 14">NEG-M</strain>
    </source>
</reference>
<dbReference type="KEGG" id="ngr:NAEGRDRAFT_72323"/>